<reference evidence="1 2" key="1">
    <citation type="submission" date="2019-07" db="EMBL/GenBank/DDBJ databases">
        <title>Complete Genome Sequence of Leptotrichia goodfellowii Strain JCM 16774.</title>
        <authorList>
            <person name="Watanabe S."/>
            <person name="Cui L."/>
        </authorList>
    </citation>
    <scope>NUCLEOTIDE SEQUENCE [LARGE SCALE GENOMIC DNA]</scope>
    <source>
        <strain evidence="1 2">JCM16774</strain>
    </source>
</reference>
<dbReference type="Proteomes" id="UP000321606">
    <property type="component" value="Chromosome"/>
</dbReference>
<dbReference type="AlphaFoldDB" id="A0A510JAP6"/>
<accession>A0A510JAP6</accession>
<dbReference type="KEGG" id="lgo:JCM16774_1331"/>
<gene>
    <name evidence="1" type="ORF">JCM16774_1331</name>
</gene>
<name>A0A510JAP6_9FUSO</name>
<dbReference type="EMBL" id="AP019822">
    <property type="protein sequence ID" value="BBM36399.1"/>
    <property type="molecule type" value="Genomic_DNA"/>
</dbReference>
<evidence type="ECO:0000313" key="1">
    <source>
        <dbReference type="EMBL" id="BBM36399.1"/>
    </source>
</evidence>
<dbReference type="OrthoDB" id="1753275at2"/>
<dbReference type="STRING" id="714315.GCA_000516535_01336"/>
<evidence type="ECO:0000313" key="2">
    <source>
        <dbReference type="Proteomes" id="UP000321606"/>
    </source>
</evidence>
<proteinExistence type="predicted"/>
<organism evidence="1 2">
    <name type="scientific">Pseudoleptotrichia goodfellowii</name>
    <dbReference type="NCBI Taxonomy" id="157692"/>
    <lineage>
        <taxon>Bacteria</taxon>
        <taxon>Fusobacteriati</taxon>
        <taxon>Fusobacteriota</taxon>
        <taxon>Fusobacteriia</taxon>
        <taxon>Fusobacteriales</taxon>
        <taxon>Leptotrichiaceae</taxon>
        <taxon>Pseudoleptotrichia</taxon>
    </lineage>
</organism>
<sequence length="87" mass="9557">MLNLGNGVKKEHLVGAVVGIGAVAAGYYLYKKNQNKVDNFLRKQGINVKTSNTANYESMDLESLMTVKEHIEDLIAEKELSAESVSK</sequence>
<dbReference type="RefSeq" id="WP_026737713.1">
    <property type="nucleotide sequence ID" value="NZ_AP019822.1"/>
</dbReference>
<protein>
    <submittedName>
        <fullName evidence="1">Uncharacterized protein</fullName>
    </submittedName>
</protein>